<dbReference type="RefSeq" id="WP_255499726.1">
    <property type="nucleotide sequence ID" value="NZ_BJTG01000013.1"/>
</dbReference>
<dbReference type="SUPFAM" id="SSF51735">
    <property type="entry name" value="NAD(P)-binding Rossmann-fold domains"/>
    <property type="match status" value="1"/>
</dbReference>
<dbReference type="InterPro" id="IPR000846">
    <property type="entry name" value="DapB_N"/>
</dbReference>
<dbReference type="CDD" id="cd24146">
    <property type="entry name" value="nat-AmDH_N_like"/>
    <property type="match status" value="1"/>
</dbReference>
<dbReference type="Gene3D" id="3.40.50.720">
    <property type="entry name" value="NAD(P)-binding Rossmann-like Domain"/>
    <property type="match status" value="1"/>
</dbReference>
<keyword evidence="1" id="KW-0521">NADP</keyword>
<dbReference type="InterPro" id="IPR036291">
    <property type="entry name" value="NAD(P)-bd_dom_sf"/>
</dbReference>
<evidence type="ECO:0000313" key="6">
    <source>
        <dbReference type="Proteomes" id="UP000503640"/>
    </source>
</evidence>
<protein>
    <submittedName>
        <fullName evidence="5">Oxidoreductase</fullName>
    </submittedName>
</protein>
<gene>
    <name evidence="5" type="ORF">AMYX_41330</name>
</gene>
<dbReference type="GO" id="GO:0009089">
    <property type="term" value="P:lysine biosynthetic process via diaminopimelate"/>
    <property type="evidence" value="ECO:0007669"/>
    <property type="project" value="InterPro"/>
</dbReference>
<dbReference type="AlphaFoldDB" id="A0A7I9VSG4"/>
<sequence>MAEGSKGIPVVVMGLGHIGQAIARAVLEQPELTLVGAVDPAHAGRRLAELAGPGAPNLSVAADARQALARARGGVLLHATGSSFEAVLPQLEAAVQAGLSVVSTCEELAYPWLHHEEQAEALDALCEERQVAVVGVGVNPGFALDRLPAFLAQVTGPVRHVRALRVQDTARRRPALQRRVGAGLDEEAFHAAADRGELGHVGLSESAMLAALGCGFELDEVEEELSPLIAEEDLAAALPVKAGQVAGVHQVARGFVEGTERVRLELVLAAGAEDPRDEVELDARPPVKVRVEGGLPGDEATAWSAVNAALRVSLLQGLVTVLDLPAGR</sequence>
<proteinExistence type="predicted"/>
<organism evidence="5 6">
    <name type="scientific">Anaeromyxobacter diazotrophicus</name>
    <dbReference type="NCBI Taxonomy" id="2590199"/>
    <lineage>
        <taxon>Bacteria</taxon>
        <taxon>Pseudomonadati</taxon>
        <taxon>Myxococcota</taxon>
        <taxon>Myxococcia</taxon>
        <taxon>Myxococcales</taxon>
        <taxon>Cystobacterineae</taxon>
        <taxon>Anaeromyxobacteraceae</taxon>
        <taxon>Anaeromyxobacter</taxon>
    </lineage>
</organism>
<evidence type="ECO:0000256" key="2">
    <source>
        <dbReference type="ARBA" id="ARBA00023002"/>
    </source>
</evidence>
<evidence type="ECO:0000259" key="3">
    <source>
        <dbReference type="Pfam" id="PF01113"/>
    </source>
</evidence>
<comment type="caution">
    <text evidence="5">The sequence shown here is derived from an EMBL/GenBank/DDBJ whole genome shotgun (WGS) entry which is preliminary data.</text>
</comment>
<dbReference type="Proteomes" id="UP000503640">
    <property type="component" value="Unassembled WGS sequence"/>
</dbReference>
<evidence type="ECO:0000259" key="4">
    <source>
        <dbReference type="Pfam" id="PF19328"/>
    </source>
</evidence>
<keyword evidence="6" id="KW-1185">Reference proteome</keyword>
<keyword evidence="2" id="KW-0560">Oxidoreductase</keyword>
<reference evidence="6" key="1">
    <citation type="journal article" date="2020" name="Appl. Environ. Microbiol.">
        <title>Diazotrophic Anaeromyxobacter Isolates from Soils.</title>
        <authorList>
            <person name="Masuda Y."/>
            <person name="Yamanaka H."/>
            <person name="Xu Z.X."/>
            <person name="Shiratori Y."/>
            <person name="Aono T."/>
            <person name="Amachi S."/>
            <person name="Senoo K."/>
            <person name="Itoh H."/>
        </authorList>
    </citation>
    <scope>NUCLEOTIDE SEQUENCE [LARGE SCALE GENOMIC DNA]</scope>
    <source>
        <strain evidence="6">R267</strain>
    </source>
</reference>
<feature type="domain" description="2,4-diaminopentanoate dehydrogenase C-terminal" evidence="4">
    <location>
        <begin position="142"/>
        <end position="326"/>
    </location>
</feature>
<evidence type="ECO:0000313" key="5">
    <source>
        <dbReference type="EMBL" id="GEJ59392.1"/>
    </source>
</evidence>
<name>A0A7I9VSG4_9BACT</name>
<dbReference type="Pfam" id="PF01113">
    <property type="entry name" value="DapB_N"/>
    <property type="match status" value="1"/>
</dbReference>
<dbReference type="GO" id="GO:0008839">
    <property type="term" value="F:4-hydroxy-tetrahydrodipicolinate reductase"/>
    <property type="evidence" value="ECO:0007669"/>
    <property type="project" value="InterPro"/>
</dbReference>
<evidence type="ECO:0000256" key="1">
    <source>
        <dbReference type="ARBA" id="ARBA00022857"/>
    </source>
</evidence>
<dbReference type="Pfam" id="PF19328">
    <property type="entry name" value="DAP_DH_C"/>
    <property type="match status" value="1"/>
</dbReference>
<dbReference type="EMBL" id="BJTG01000013">
    <property type="protein sequence ID" value="GEJ59392.1"/>
    <property type="molecule type" value="Genomic_DNA"/>
</dbReference>
<accession>A0A7I9VSG4</accession>
<feature type="domain" description="Dihydrodipicolinate reductase N-terminal" evidence="3">
    <location>
        <begin position="8"/>
        <end position="103"/>
    </location>
</feature>
<dbReference type="InterPro" id="IPR045760">
    <property type="entry name" value="DAP_DH_C"/>
</dbReference>